<dbReference type="SUPFAM" id="SSF56601">
    <property type="entry name" value="beta-lactamase/transpeptidase-like"/>
    <property type="match status" value="1"/>
</dbReference>
<reference evidence="18" key="1">
    <citation type="submission" date="2020-10" db="EMBL/GenBank/DDBJ databases">
        <authorList>
            <person name="Gilroy R."/>
        </authorList>
    </citation>
    <scope>NUCLEOTIDE SEQUENCE</scope>
    <source>
        <strain evidence="18">23406</strain>
    </source>
</reference>
<keyword evidence="6" id="KW-0645">Protease</keyword>
<evidence type="ECO:0000313" key="19">
    <source>
        <dbReference type="Proteomes" id="UP000886891"/>
    </source>
</evidence>
<protein>
    <recommendedName>
        <fullName evidence="4">serine-type D-Ala-D-Ala carboxypeptidase</fullName>
        <ecNumber evidence="4">3.4.16.4</ecNumber>
    </recommendedName>
</protein>
<evidence type="ECO:0000256" key="3">
    <source>
        <dbReference type="ARBA" id="ARBA00007164"/>
    </source>
</evidence>
<dbReference type="EC" id="3.4.16.4" evidence="4"/>
<keyword evidence="5 18" id="KW-0121">Carboxypeptidase</keyword>
<keyword evidence="10" id="KW-0573">Peptidoglycan synthesis</keyword>
<evidence type="ECO:0000256" key="2">
    <source>
        <dbReference type="ARBA" id="ARBA00004752"/>
    </source>
</evidence>
<dbReference type="AlphaFoldDB" id="A0A9D1SXM2"/>
<feature type="active site" description="Acyl-ester intermediate" evidence="13">
    <location>
        <position position="65"/>
    </location>
</feature>
<dbReference type="Pfam" id="PF07943">
    <property type="entry name" value="PBP5_C"/>
    <property type="match status" value="1"/>
</dbReference>
<dbReference type="InterPro" id="IPR018044">
    <property type="entry name" value="Peptidase_S11"/>
</dbReference>
<feature type="active site" description="Proton acceptor" evidence="13">
    <location>
        <position position="68"/>
    </location>
</feature>
<dbReference type="PANTHER" id="PTHR21581">
    <property type="entry name" value="D-ALANYL-D-ALANINE CARBOXYPEPTIDASE"/>
    <property type="match status" value="1"/>
</dbReference>
<dbReference type="GO" id="GO:0009002">
    <property type="term" value="F:serine-type D-Ala-D-Ala carboxypeptidase activity"/>
    <property type="evidence" value="ECO:0007669"/>
    <property type="project" value="UniProtKB-EC"/>
</dbReference>
<evidence type="ECO:0000256" key="13">
    <source>
        <dbReference type="PIRSR" id="PIRSR618044-1"/>
    </source>
</evidence>
<organism evidence="18 19">
    <name type="scientific">Candidatus Stercoripulliclostridium merdipullorum</name>
    <dbReference type="NCBI Taxonomy" id="2840952"/>
    <lineage>
        <taxon>Bacteria</taxon>
        <taxon>Bacillati</taxon>
        <taxon>Bacillota</taxon>
        <taxon>Clostridia</taxon>
        <taxon>Eubacteriales</taxon>
        <taxon>Candidatus Stercoripulliclostridium</taxon>
    </lineage>
</organism>
<evidence type="ECO:0000256" key="11">
    <source>
        <dbReference type="ARBA" id="ARBA00023316"/>
    </source>
</evidence>
<reference evidence="18" key="2">
    <citation type="journal article" date="2021" name="PeerJ">
        <title>Extensive microbial diversity within the chicken gut microbiome revealed by metagenomics and culture.</title>
        <authorList>
            <person name="Gilroy R."/>
            <person name="Ravi A."/>
            <person name="Getino M."/>
            <person name="Pursley I."/>
            <person name="Horton D.L."/>
            <person name="Alikhan N.F."/>
            <person name="Baker D."/>
            <person name="Gharbi K."/>
            <person name="Hall N."/>
            <person name="Watson M."/>
            <person name="Adriaenssens E.M."/>
            <person name="Foster-Nyarko E."/>
            <person name="Jarju S."/>
            <person name="Secka A."/>
            <person name="Antonio M."/>
            <person name="Oren A."/>
            <person name="Chaudhuri R.R."/>
            <person name="La Ragione R."/>
            <person name="Hildebrand F."/>
            <person name="Pallen M.J."/>
        </authorList>
    </citation>
    <scope>NUCLEOTIDE SEQUENCE</scope>
    <source>
        <strain evidence="18">23406</strain>
    </source>
</reference>
<keyword evidence="7 16" id="KW-0732">Signal</keyword>
<accession>A0A9D1SXM2</accession>
<dbReference type="SMART" id="SM00936">
    <property type="entry name" value="PBP5_C"/>
    <property type="match status" value="1"/>
</dbReference>
<dbReference type="InterPro" id="IPR015956">
    <property type="entry name" value="Peniciliin-bd_prot_C_sf"/>
</dbReference>
<dbReference type="GO" id="GO:0006508">
    <property type="term" value="P:proteolysis"/>
    <property type="evidence" value="ECO:0007669"/>
    <property type="project" value="UniProtKB-KW"/>
</dbReference>
<evidence type="ECO:0000256" key="12">
    <source>
        <dbReference type="ARBA" id="ARBA00034000"/>
    </source>
</evidence>
<feature type="chain" id="PRO_5039724564" description="serine-type D-Ala-D-Ala carboxypeptidase" evidence="16">
    <location>
        <begin position="27"/>
        <end position="389"/>
    </location>
</feature>
<gene>
    <name evidence="18" type="ORF">IAB14_01870</name>
</gene>
<evidence type="ECO:0000256" key="5">
    <source>
        <dbReference type="ARBA" id="ARBA00022645"/>
    </source>
</evidence>
<dbReference type="Pfam" id="PF00768">
    <property type="entry name" value="Peptidase_S11"/>
    <property type="match status" value="1"/>
</dbReference>
<keyword evidence="9" id="KW-0133">Cell shape</keyword>
<dbReference type="GO" id="GO:0009252">
    <property type="term" value="P:peptidoglycan biosynthetic process"/>
    <property type="evidence" value="ECO:0007669"/>
    <property type="project" value="UniProtKB-KW"/>
</dbReference>
<dbReference type="InterPro" id="IPR012338">
    <property type="entry name" value="Beta-lactam/transpept-like"/>
</dbReference>
<feature type="active site" evidence="13">
    <location>
        <position position="125"/>
    </location>
</feature>
<sequence>MKKWLLCIGIVIAVSTIFLTTGAAWAAPVKDVNIPTGAKGAYLVDFDTGTVLYERDADHRLPIASMVKIMTLVITFDEIKAGNLKFDDQITVSETAAGMGGSQMFLDANQNYSVSDLIKGVTVVSANDASVALAETISGSVEAFIDRMNETARKLGMNDTVFVNVTGLPAEGQYSTARDVTTMMRVLLQNPEYYRFSGIYMEDYRHPDGRITELVNTNKLIRFYKGCDAGKTGFTNDAMFCLSASAKRGGMRVIATVVGAENSKARFAEVSALFNYGFANYASVAVVEGGKPVGQEVGVKGGRTETVTLAADRDIRMLLKKGQNPDCEIITELSSELKAPIRKGETVGTLTVKTKAGELVGKANIVAMQDIDPMRFEDALGKVLQNWFL</sequence>
<dbReference type="InterPro" id="IPR001967">
    <property type="entry name" value="Peptidase_S11_N"/>
</dbReference>
<dbReference type="PANTHER" id="PTHR21581:SF6">
    <property type="entry name" value="TRAFFICKING PROTEIN PARTICLE COMPLEX SUBUNIT 12"/>
    <property type="match status" value="1"/>
</dbReference>
<dbReference type="InterPro" id="IPR037167">
    <property type="entry name" value="Peptidase_S11_C_sf"/>
</dbReference>
<comment type="pathway">
    <text evidence="2">Cell wall biogenesis; peptidoglycan biosynthesis.</text>
</comment>
<dbReference type="GO" id="GO:0071555">
    <property type="term" value="P:cell wall organization"/>
    <property type="evidence" value="ECO:0007669"/>
    <property type="project" value="UniProtKB-KW"/>
</dbReference>
<comment type="similarity">
    <text evidence="3 15">Belongs to the peptidase S11 family.</text>
</comment>
<keyword evidence="11" id="KW-0961">Cell wall biogenesis/degradation</keyword>
<comment type="function">
    <text evidence="1">Removes C-terminal D-alanyl residues from sugar-peptide cell wall precursors.</text>
</comment>
<keyword evidence="8" id="KW-0378">Hydrolase</keyword>
<feature type="signal peptide" evidence="16">
    <location>
        <begin position="1"/>
        <end position="26"/>
    </location>
</feature>
<dbReference type="GO" id="GO:0008360">
    <property type="term" value="P:regulation of cell shape"/>
    <property type="evidence" value="ECO:0007669"/>
    <property type="project" value="UniProtKB-KW"/>
</dbReference>
<evidence type="ECO:0000256" key="1">
    <source>
        <dbReference type="ARBA" id="ARBA00003217"/>
    </source>
</evidence>
<evidence type="ECO:0000256" key="10">
    <source>
        <dbReference type="ARBA" id="ARBA00022984"/>
    </source>
</evidence>
<dbReference type="Gene3D" id="3.40.710.10">
    <property type="entry name" value="DD-peptidase/beta-lactamase superfamily"/>
    <property type="match status" value="1"/>
</dbReference>
<evidence type="ECO:0000256" key="16">
    <source>
        <dbReference type="SAM" id="SignalP"/>
    </source>
</evidence>
<dbReference type="InterPro" id="IPR012907">
    <property type="entry name" value="Peptidase_S11_C"/>
</dbReference>
<dbReference type="SUPFAM" id="SSF69189">
    <property type="entry name" value="Penicillin-binding protein associated domain"/>
    <property type="match status" value="1"/>
</dbReference>
<comment type="catalytic activity">
    <reaction evidence="12">
        <text>Preferential cleavage: (Ac)2-L-Lys-D-Ala-|-D-Ala. Also transpeptidation of peptidyl-alanyl moieties that are N-acyl substituents of D-alanine.</text>
        <dbReference type="EC" id="3.4.16.4"/>
    </reaction>
</comment>
<dbReference type="Proteomes" id="UP000886891">
    <property type="component" value="Unassembled WGS sequence"/>
</dbReference>
<evidence type="ECO:0000256" key="6">
    <source>
        <dbReference type="ARBA" id="ARBA00022670"/>
    </source>
</evidence>
<proteinExistence type="inferred from homology"/>
<name>A0A9D1SXM2_9FIRM</name>
<evidence type="ECO:0000313" key="18">
    <source>
        <dbReference type="EMBL" id="HIU99845.1"/>
    </source>
</evidence>
<evidence type="ECO:0000256" key="9">
    <source>
        <dbReference type="ARBA" id="ARBA00022960"/>
    </source>
</evidence>
<dbReference type="EMBL" id="DVOH01000015">
    <property type="protein sequence ID" value="HIU99845.1"/>
    <property type="molecule type" value="Genomic_DNA"/>
</dbReference>
<feature type="binding site" evidence="14">
    <location>
        <position position="231"/>
    </location>
    <ligand>
        <name>substrate</name>
    </ligand>
</feature>
<evidence type="ECO:0000256" key="4">
    <source>
        <dbReference type="ARBA" id="ARBA00012448"/>
    </source>
</evidence>
<evidence type="ECO:0000256" key="14">
    <source>
        <dbReference type="PIRSR" id="PIRSR618044-2"/>
    </source>
</evidence>
<feature type="domain" description="Peptidase S11 D-Ala-D-Ala carboxypeptidase A C-terminal" evidence="17">
    <location>
        <begin position="281"/>
        <end position="373"/>
    </location>
</feature>
<dbReference type="PRINTS" id="PR00725">
    <property type="entry name" value="DADACBPTASE1"/>
</dbReference>
<evidence type="ECO:0000256" key="8">
    <source>
        <dbReference type="ARBA" id="ARBA00022801"/>
    </source>
</evidence>
<comment type="caution">
    <text evidence="18">The sequence shown here is derived from an EMBL/GenBank/DDBJ whole genome shotgun (WGS) entry which is preliminary data.</text>
</comment>
<dbReference type="Gene3D" id="2.60.410.10">
    <property type="entry name" value="D-Ala-D-Ala carboxypeptidase, C-terminal domain"/>
    <property type="match status" value="1"/>
</dbReference>
<evidence type="ECO:0000259" key="17">
    <source>
        <dbReference type="SMART" id="SM00936"/>
    </source>
</evidence>
<evidence type="ECO:0000256" key="15">
    <source>
        <dbReference type="RuleBase" id="RU004016"/>
    </source>
</evidence>
<evidence type="ECO:0000256" key="7">
    <source>
        <dbReference type="ARBA" id="ARBA00022729"/>
    </source>
</evidence>